<dbReference type="EnsemblFungi" id="MAPG_05821T0">
    <property type="protein sequence ID" value="MAPG_05821T0"/>
    <property type="gene ID" value="MAPG_05821"/>
</dbReference>
<dbReference type="Proteomes" id="UP000011715">
    <property type="component" value="Unassembled WGS sequence"/>
</dbReference>
<feature type="compositionally biased region" description="Polar residues" evidence="1">
    <location>
        <begin position="41"/>
        <end position="50"/>
    </location>
</feature>
<reference evidence="3" key="4">
    <citation type="journal article" date="2015" name="G3 (Bethesda)">
        <title>Genome sequences of three phytopathogenic species of the Magnaporthaceae family of fungi.</title>
        <authorList>
            <person name="Okagaki L.H."/>
            <person name="Nunes C.C."/>
            <person name="Sailsbery J."/>
            <person name="Clay B."/>
            <person name="Brown D."/>
            <person name="John T."/>
            <person name="Oh Y."/>
            <person name="Young N."/>
            <person name="Fitzgerald M."/>
            <person name="Haas B.J."/>
            <person name="Zeng Q."/>
            <person name="Young S."/>
            <person name="Adiconis X."/>
            <person name="Fan L."/>
            <person name="Levin J.Z."/>
            <person name="Mitchell T.K."/>
            <person name="Okubara P.A."/>
            <person name="Farman M.L."/>
            <person name="Kohn L.M."/>
            <person name="Birren B."/>
            <person name="Ma L.-J."/>
            <person name="Dean R.A."/>
        </authorList>
    </citation>
    <scope>NUCLEOTIDE SEQUENCE</scope>
    <source>
        <strain evidence="3">ATCC 64411 / 73-15</strain>
    </source>
</reference>
<organism evidence="3 4">
    <name type="scientific">Magnaporthiopsis poae (strain ATCC 64411 / 73-15)</name>
    <name type="common">Kentucky bluegrass fungus</name>
    <name type="synonym">Magnaporthe poae</name>
    <dbReference type="NCBI Taxonomy" id="644358"/>
    <lineage>
        <taxon>Eukaryota</taxon>
        <taxon>Fungi</taxon>
        <taxon>Dikarya</taxon>
        <taxon>Ascomycota</taxon>
        <taxon>Pezizomycotina</taxon>
        <taxon>Sordariomycetes</taxon>
        <taxon>Sordariomycetidae</taxon>
        <taxon>Magnaporthales</taxon>
        <taxon>Magnaporthaceae</taxon>
        <taxon>Magnaporthiopsis</taxon>
    </lineage>
</organism>
<reference evidence="2" key="3">
    <citation type="submission" date="2011-03" db="EMBL/GenBank/DDBJ databases">
        <title>Annotation of Magnaporthe poae ATCC 64411.</title>
        <authorList>
            <person name="Ma L.-J."/>
            <person name="Dead R."/>
            <person name="Young S.K."/>
            <person name="Zeng Q."/>
            <person name="Gargeya S."/>
            <person name="Fitzgerald M."/>
            <person name="Haas B."/>
            <person name="Abouelleil A."/>
            <person name="Alvarado L."/>
            <person name="Arachchi H.M."/>
            <person name="Berlin A."/>
            <person name="Brown A."/>
            <person name="Chapman S.B."/>
            <person name="Chen Z."/>
            <person name="Dunbar C."/>
            <person name="Freedman E."/>
            <person name="Gearin G."/>
            <person name="Gellesch M."/>
            <person name="Goldberg J."/>
            <person name="Griggs A."/>
            <person name="Gujja S."/>
            <person name="Heiman D."/>
            <person name="Howarth C."/>
            <person name="Larson L."/>
            <person name="Lui A."/>
            <person name="MacDonald P.J.P."/>
            <person name="Mehta T."/>
            <person name="Montmayeur A."/>
            <person name="Murphy C."/>
            <person name="Neiman D."/>
            <person name="Pearson M."/>
            <person name="Priest M."/>
            <person name="Roberts A."/>
            <person name="Saif S."/>
            <person name="Shea T."/>
            <person name="Shenoy N."/>
            <person name="Sisk P."/>
            <person name="Stolte C."/>
            <person name="Sykes S."/>
            <person name="Yandava C."/>
            <person name="Wortman J."/>
            <person name="Nusbaum C."/>
            <person name="Birren B."/>
        </authorList>
    </citation>
    <scope>NUCLEOTIDE SEQUENCE</scope>
    <source>
        <strain evidence="2">ATCC 64411</strain>
    </source>
</reference>
<keyword evidence="4" id="KW-1185">Reference proteome</keyword>
<feature type="region of interest" description="Disordered" evidence="1">
    <location>
        <begin position="41"/>
        <end position="72"/>
    </location>
</feature>
<evidence type="ECO:0000256" key="1">
    <source>
        <dbReference type="SAM" id="MobiDB-lite"/>
    </source>
</evidence>
<reference evidence="2" key="2">
    <citation type="submission" date="2010-05" db="EMBL/GenBank/DDBJ databases">
        <title>The Genome Sequence of Magnaporthe poae strain ATCC 64411.</title>
        <authorList>
            <consortium name="The Broad Institute Genome Sequencing Platform"/>
            <consortium name="Broad Institute Genome Sequencing Center for Infectious Disease"/>
            <person name="Ma L.-J."/>
            <person name="Dead R."/>
            <person name="Young S."/>
            <person name="Zeng Q."/>
            <person name="Koehrsen M."/>
            <person name="Alvarado L."/>
            <person name="Berlin A."/>
            <person name="Chapman S.B."/>
            <person name="Chen Z."/>
            <person name="Freedman E."/>
            <person name="Gellesch M."/>
            <person name="Goldberg J."/>
            <person name="Griggs A."/>
            <person name="Gujja S."/>
            <person name="Heilman E.R."/>
            <person name="Heiman D."/>
            <person name="Hepburn T."/>
            <person name="Howarth C."/>
            <person name="Jen D."/>
            <person name="Larson L."/>
            <person name="Mehta T."/>
            <person name="Neiman D."/>
            <person name="Pearson M."/>
            <person name="Roberts A."/>
            <person name="Saif S."/>
            <person name="Shea T."/>
            <person name="Shenoy N."/>
            <person name="Sisk P."/>
            <person name="Stolte C."/>
            <person name="Sykes S."/>
            <person name="Walk T."/>
            <person name="White J."/>
            <person name="Yandava C."/>
            <person name="Haas B."/>
            <person name="Nusbaum C."/>
            <person name="Birren B."/>
        </authorList>
    </citation>
    <scope>NUCLEOTIDE SEQUENCE</scope>
    <source>
        <strain evidence="2">ATCC 64411</strain>
    </source>
</reference>
<dbReference type="EMBL" id="GL876969">
    <property type="protein sequence ID" value="KLU86812.1"/>
    <property type="molecule type" value="Genomic_DNA"/>
</dbReference>
<proteinExistence type="predicted"/>
<evidence type="ECO:0000313" key="4">
    <source>
        <dbReference type="Proteomes" id="UP000011715"/>
    </source>
</evidence>
<accession>A0A0C4E0E8</accession>
<evidence type="ECO:0000313" key="2">
    <source>
        <dbReference type="EMBL" id="KLU86812.1"/>
    </source>
</evidence>
<reference evidence="4" key="1">
    <citation type="submission" date="2010-05" db="EMBL/GenBank/DDBJ databases">
        <title>The genome sequence of Magnaporthe poae strain ATCC 64411.</title>
        <authorList>
            <person name="Ma L.-J."/>
            <person name="Dead R."/>
            <person name="Young S."/>
            <person name="Zeng Q."/>
            <person name="Koehrsen M."/>
            <person name="Alvarado L."/>
            <person name="Berlin A."/>
            <person name="Chapman S.B."/>
            <person name="Chen Z."/>
            <person name="Freedman E."/>
            <person name="Gellesch M."/>
            <person name="Goldberg J."/>
            <person name="Griggs A."/>
            <person name="Gujja S."/>
            <person name="Heilman E.R."/>
            <person name="Heiman D."/>
            <person name="Hepburn T."/>
            <person name="Howarth C."/>
            <person name="Jen D."/>
            <person name="Larson L."/>
            <person name="Mehta T."/>
            <person name="Neiman D."/>
            <person name="Pearson M."/>
            <person name="Roberts A."/>
            <person name="Saif S."/>
            <person name="Shea T."/>
            <person name="Shenoy N."/>
            <person name="Sisk P."/>
            <person name="Stolte C."/>
            <person name="Sykes S."/>
            <person name="Walk T."/>
            <person name="White J."/>
            <person name="Yandava C."/>
            <person name="Haas B."/>
            <person name="Nusbaum C."/>
            <person name="Birren B."/>
        </authorList>
    </citation>
    <scope>NUCLEOTIDE SEQUENCE [LARGE SCALE GENOMIC DNA]</scope>
    <source>
        <strain evidence="4">ATCC 64411 / 73-15</strain>
    </source>
</reference>
<dbReference type="AlphaFoldDB" id="A0A0C4E0E8"/>
<sequence length="166" mass="18305">MPRRDAWHCSVTGRQPPRTGCTSVAAASLAAWTVRLSGVSATARDNTPPSRSRALPLRSGSRDTRQARGTGPVCTRARHITAALRSMQGQSRLSRSGAGREKKKISLKKGVWWCAWICLSAWQTHSRRERGRNMVGYGSTQACMPSLTRNRRGSMAPGQAYAKRRR</sequence>
<gene>
    <name evidence="2" type="ORF">MAPG_05821</name>
</gene>
<name>A0A0C4E0E8_MAGP6</name>
<protein>
    <submittedName>
        <fullName evidence="2 3">Uncharacterized protein</fullName>
    </submittedName>
</protein>
<dbReference type="VEuPathDB" id="FungiDB:MAPG_05821"/>
<dbReference type="EMBL" id="ADBL01001389">
    <property type="status" value="NOT_ANNOTATED_CDS"/>
    <property type="molecule type" value="Genomic_DNA"/>
</dbReference>
<reference evidence="3" key="5">
    <citation type="submission" date="2015-06" db="UniProtKB">
        <authorList>
            <consortium name="EnsemblFungi"/>
        </authorList>
    </citation>
    <scope>IDENTIFICATION</scope>
    <source>
        <strain evidence="3">ATCC 64411</strain>
    </source>
</reference>
<evidence type="ECO:0000313" key="3">
    <source>
        <dbReference type="EnsemblFungi" id="MAPG_05821T0"/>
    </source>
</evidence>